<name>A0AA39L937_SARSR</name>
<evidence type="ECO:0000313" key="6">
    <source>
        <dbReference type="Proteomes" id="UP001175261"/>
    </source>
</evidence>
<keyword evidence="4" id="KW-0732">Signal</keyword>
<keyword evidence="3" id="KW-0812">Transmembrane</keyword>
<feature type="region of interest" description="Disordered" evidence="2">
    <location>
        <begin position="477"/>
        <end position="500"/>
    </location>
</feature>
<accession>A0AA39L937</accession>
<keyword evidence="3" id="KW-0472">Membrane</keyword>
<evidence type="ECO:0000256" key="4">
    <source>
        <dbReference type="SAM" id="SignalP"/>
    </source>
</evidence>
<keyword evidence="1" id="KW-0175">Coiled coil</keyword>
<feature type="chain" id="PRO_5041351061" evidence="4">
    <location>
        <begin position="17"/>
        <end position="500"/>
    </location>
</feature>
<dbReference type="Proteomes" id="UP001175261">
    <property type="component" value="Unassembled WGS sequence"/>
</dbReference>
<feature type="compositionally biased region" description="Low complexity" evidence="2">
    <location>
        <begin position="421"/>
        <end position="433"/>
    </location>
</feature>
<feature type="region of interest" description="Disordered" evidence="2">
    <location>
        <begin position="262"/>
        <end position="287"/>
    </location>
</feature>
<feature type="region of interest" description="Disordered" evidence="2">
    <location>
        <begin position="378"/>
        <end position="399"/>
    </location>
</feature>
<feature type="signal peptide" evidence="4">
    <location>
        <begin position="1"/>
        <end position="16"/>
    </location>
</feature>
<evidence type="ECO:0000256" key="2">
    <source>
        <dbReference type="SAM" id="MobiDB-lite"/>
    </source>
</evidence>
<sequence>MRNFQAAALFAVPALAAPIAASSESRPVTHSEIVNLPLAVGEDGFEIVSLRLDVHATDKPCDSSAVSINGNTLLRDGKTSGSGSLTLEDGQLITAEWHFTCDDPTQFLDMTILSFDGDKIPNVSFSTHLLYSPESKADGATVGQPQVNDVPSADLDASAMRELRHRELQAEIDRLEQLRAQAAALEAKIKDEHMLSGITEAAIEEFSTNSKDCKTSRCMWQVIKAKVKATASGLREKVLGSHKTADQFQTAVQAGDNVHEQPLTDGFVSQSAPSEHRPSSLNGQELKSSESSREALLSALLLALLAFSLFTFFSLLYTHRERIRTAVEERRAHCRTREERRAARQARKEAIRDFFRHLLRSLIDYDVEKRAAEEERRRALAERQAEEGRSQAQNEQNTSMEQELAGLRIAVAMVDDMVSGRQPPVQQEAQQQEPQPPPVPPRPSISGFVTYDDRLPTYEEQIHDSAVIADGFRFEPGWRAPEQRHLPVPERSSDRLGYNK</sequence>
<proteinExistence type="predicted"/>
<keyword evidence="3" id="KW-1133">Transmembrane helix</keyword>
<comment type="caution">
    <text evidence="5">The sequence shown here is derived from an EMBL/GenBank/DDBJ whole genome shotgun (WGS) entry which is preliminary data.</text>
</comment>
<dbReference type="EMBL" id="JAPDFR010000003">
    <property type="protein sequence ID" value="KAK0388623.1"/>
    <property type="molecule type" value="Genomic_DNA"/>
</dbReference>
<dbReference type="AlphaFoldDB" id="A0AA39L937"/>
<organism evidence="5 6">
    <name type="scientific">Sarocladium strictum</name>
    <name type="common">Black bundle disease fungus</name>
    <name type="synonym">Acremonium strictum</name>
    <dbReference type="NCBI Taxonomy" id="5046"/>
    <lineage>
        <taxon>Eukaryota</taxon>
        <taxon>Fungi</taxon>
        <taxon>Dikarya</taxon>
        <taxon>Ascomycota</taxon>
        <taxon>Pezizomycotina</taxon>
        <taxon>Sordariomycetes</taxon>
        <taxon>Hypocreomycetidae</taxon>
        <taxon>Hypocreales</taxon>
        <taxon>Sarocladiaceae</taxon>
        <taxon>Sarocladium</taxon>
    </lineage>
</organism>
<reference evidence="5" key="1">
    <citation type="submission" date="2022-10" db="EMBL/GenBank/DDBJ databases">
        <title>Determination and structural analysis of whole genome sequence of Sarocladium strictum F4-1.</title>
        <authorList>
            <person name="Hu L."/>
            <person name="Jiang Y."/>
        </authorList>
    </citation>
    <scope>NUCLEOTIDE SEQUENCE</scope>
    <source>
        <strain evidence="5">F4-1</strain>
    </source>
</reference>
<feature type="region of interest" description="Disordered" evidence="2">
    <location>
        <begin position="421"/>
        <end position="450"/>
    </location>
</feature>
<protein>
    <submittedName>
        <fullName evidence="5">Uncharacterized protein</fullName>
    </submittedName>
</protein>
<feature type="transmembrane region" description="Helical" evidence="3">
    <location>
        <begin position="295"/>
        <end position="317"/>
    </location>
</feature>
<feature type="compositionally biased region" description="Polar residues" evidence="2">
    <location>
        <begin position="390"/>
        <end position="399"/>
    </location>
</feature>
<feature type="compositionally biased region" description="Polar residues" evidence="2">
    <location>
        <begin position="267"/>
        <end position="283"/>
    </location>
</feature>
<evidence type="ECO:0000256" key="3">
    <source>
        <dbReference type="SAM" id="Phobius"/>
    </source>
</evidence>
<feature type="compositionally biased region" description="Basic and acidic residues" evidence="2">
    <location>
        <begin position="481"/>
        <end position="494"/>
    </location>
</feature>
<gene>
    <name evidence="5" type="ORF">NLU13_4866</name>
</gene>
<keyword evidence="6" id="KW-1185">Reference proteome</keyword>
<feature type="compositionally biased region" description="Basic and acidic residues" evidence="2">
    <location>
        <begin position="378"/>
        <end position="389"/>
    </location>
</feature>
<feature type="coiled-coil region" evidence="1">
    <location>
        <begin position="165"/>
        <end position="195"/>
    </location>
</feature>
<evidence type="ECO:0000256" key="1">
    <source>
        <dbReference type="SAM" id="Coils"/>
    </source>
</evidence>
<evidence type="ECO:0000313" key="5">
    <source>
        <dbReference type="EMBL" id="KAK0388623.1"/>
    </source>
</evidence>
<feature type="compositionally biased region" description="Pro residues" evidence="2">
    <location>
        <begin position="434"/>
        <end position="443"/>
    </location>
</feature>